<evidence type="ECO:0000313" key="2">
    <source>
        <dbReference type="Proteomes" id="UP000308671"/>
    </source>
</evidence>
<gene>
    <name evidence="1" type="ORF">BGAL_0519g00010</name>
</gene>
<protein>
    <recommendedName>
        <fullName evidence="3">BTB domain-containing protein</fullName>
    </recommendedName>
</protein>
<dbReference type="AlphaFoldDB" id="A0A4S8QWL8"/>
<evidence type="ECO:0000313" key="1">
    <source>
        <dbReference type="EMBL" id="THV45184.1"/>
    </source>
</evidence>
<comment type="caution">
    <text evidence="1">The sequence shown here is derived from an EMBL/GenBank/DDBJ whole genome shotgun (WGS) entry which is preliminary data.</text>
</comment>
<dbReference type="Gene3D" id="3.30.710.10">
    <property type="entry name" value="Potassium Channel Kv1.1, Chain A"/>
    <property type="match status" value="1"/>
</dbReference>
<name>A0A4S8QWL8_9HELO</name>
<sequence length="358" mass="39844">MATTSSSIVIIDPDGDLVLLLGPVPLSKSDASTSNPRIDVFNPNILSPKAANNPDERQNECTQLFRSEILVSSKHMSFASPVFKAMLTGEFREAVELREKGRTEIPLPDDDADAMIMLVKVIHGRLTSVSKYPDLILLTKIAILVDKYQCHESIEFAVNVWAANHRLRPWGQRWYNTACRICVAWVFRLDGDFREATEDVIRQSDVGLEAILKENGLALPIPERIINKIDESRENAVSQLIEVLKDTISRYQGRTLICPSHSLGRVLNSHRRTCDATVLGSLIKSASKMGLFPFPEAPFNNPLQYGIVKRSIASLSPQTACNVVVQDESLHHDILETIQQSIESIDENIDGLSLADCE</sequence>
<reference evidence="1 2" key="1">
    <citation type="submission" date="2017-12" db="EMBL/GenBank/DDBJ databases">
        <title>Comparative genomics of Botrytis spp.</title>
        <authorList>
            <person name="Valero-Jimenez C.A."/>
            <person name="Tapia P."/>
            <person name="Veloso J."/>
            <person name="Silva-Moreno E."/>
            <person name="Staats M."/>
            <person name="Valdes J.H."/>
            <person name="Van Kan J.A.L."/>
        </authorList>
    </citation>
    <scope>NUCLEOTIDE SEQUENCE [LARGE SCALE GENOMIC DNA]</scope>
    <source>
        <strain evidence="1 2">MUCL435</strain>
    </source>
</reference>
<keyword evidence="2" id="KW-1185">Reference proteome</keyword>
<dbReference type="Proteomes" id="UP000308671">
    <property type="component" value="Unassembled WGS sequence"/>
</dbReference>
<accession>A0A4S8QWL8</accession>
<organism evidence="1 2">
    <name type="scientific">Botrytis galanthina</name>
    <dbReference type="NCBI Taxonomy" id="278940"/>
    <lineage>
        <taxon>Eukaryota</taxon>
        <taxon>Fungi</taxon>
        <taxon>Dikarya</taxon>
        <taxon>Ascomycota</taxon>
        <taxon>Pezizomycotina</taxon>
        <taxon>Leotiomycetes</taxon>
        <taxon>Helotiales</taxon>
        <taxon>Sclerotiniaceae</taxon>
        <taxon>Botrytis</taxon>
    </lineage>
</organism>
<dbReference type="EMBL" id="PQXL01000518">
    <property type="protein sequence ID" value="THV45184.1"/>
    <property type="molecule type" value="Genomic_DNA"/>
</dbReference>
<proteinExistence type="predicted"/>
<dbReference type="OrthoDB" id="5326346at2759"/>
<dbReference type="InterPro" id="IPR011333">
    <property type="entry name" value="SKP1/BTB/POZ_sf"/>
</dbReference>
<evidence type="ECO:0008006" key="3">
    <source>
        <dbReference type="Google" id="ProtNLM"/>
    </source>
</evidence>